<dbReference type="Gene3D" id="2.60.40.420">
    <property type="entry name" value="Cupredoxins - blue copper proteins"/>
    <property type="match status" value="3"/>
</dbReference>
<sequence>MTEWSRRRFLQTGAALGIAGTLPQTTTNVSAASPALDKFVQPLPIPSVREPDGQRDGADAYEISVSEFTQQLHPDLPETTVWGFDGSYPGPTIEADAGSPVHVRFDNSDLPSEHLFPVDERIGGTTSENHAGYDGPVPEVRTVTHFHGLEVAPASDGQSDMWTSPGGVEGPRFESEWQELPMEQGRTTSTYHDHTLGITRLNGYAGLLGLYSITTDAERELGLPSGDYDIPLLLQDKEFNDDGSLYYPEEFVSAFLGDTAVVNGAVWPYVEVEPRRYRLRVVNGANHRSFDLQFENESGSGVPTMYQFAPGHGFLESVVPIGPSGDLDSLLLTPFERGELVVDFSDHAGETLTLTNGADMGPELTDLVQFRVSDPSTPPEDASADPTALSLPAPASYDESDARVTREMTLGTEVDMENDFIKYTLNGHVFGDEGAPVYPQLGSTEIWELQNESGGRHPIHLHLVTFRVIGRGPDGTQPPDPNELGPKDTVRVDPNERVRIIATFEGYTGQFPWHCHMLEHEDNKMMIPFVVENPIAAYANEENVVDATGLTDAVGDWRNDDLETEVLLEVIDQWRSGDEVAD</sequence>
<evidence type="ECO:0000259" key="3">
    <source>
        <dbReference type="Pfam" id="PF07732"/>
    </source>
</evidence>
<keyword evidence="4" id="KW-0946">Virion</keyword>
<feature type="domain" description="Plastocyanin-like" evidence="2">
    <location>
        <begin position="414"/>
        <end position="533"/>
    </location>
</feature>
<dbReference type="GO" id="GO:0016491">
    <property type="term" value="F:oxidoreductase activity"/>
    <property type="evidence" value="ECO:0007669"/>
    <property type="project" value="InterPro"/>
</dbReference>
<dbReference type="CDD" id="cd13844">
    <property type="entry name" value="CuRO_1_BOD_CotA_like"/>
    <property type="match status" value="1"/>
</dbReference>
<evidence type="ECO:0000256" key="1">
    <source>
        <dbReference type="SAM" id="MobiDB-lite"/>
    </source>
</evidence>
<dbReference type="GO" id="GO:0005507">
    <property type="term" value="F:copper ion binding"/>
    <property type="evidence" value="ECO:0007669"/>
    <property type="project" value="InterPro"/>
</dbReference>
<dbReference type="PROSITE" id="PS51318">
    <property type="entry name" value="TAT"/>
    <property type="match status" value="1"/>
</dbReference>
<dbReference type="InterPro" id="IPR011707">
    <property type="entry name" value="Cu-oxidase-like_N"/>
</dbReference>
<dbReference type="InterPro" id="IPR008972">
    <property type="entry name" value="Cupredoxin"/>
</dbReference>
<reference evidence="5" key="1">
    <citation type="submission" date="2015-03" db="EMBL/GenBank/DDBJ databases">
        <authorList>
            <person name="Urmite Genomes"/>
        </authorList>
    </citation>
    <scope>NUCLEOTIDE SEQUENCE [LARGE SCALE GENOMIC DNA]</scope>
    <source>
        <strain evidence="5">Arc-Hr</strain>
    </source>
</reference>
<dbReference type="AlphaFoldDB" id="A0A0D6JV35"/>
<feature type="domain" description="Plastocyanin-like" evidence="3">
    <location>
        <begin position="77"/>
        <end position="108"/>
    </location>
</feature>
<gene>
    <name evidence="4" type="primary">cotA</name>
    <name evidence="4" type="ORF">BN996_03233</name>
</gene>
<dbReference type="EMBL" id="CSTE01000004">
    <property type="protein sequence ID" value="CQR52627.1"/>
    <property type="molecule type" value="Genomic_DNA"/>
</dbReference>
<dbReference type="InterPro" id="IPR045087">
    <property type="entry name" value="Cu-oxidase_fam"/>
</dbReference>
<organism evidence="4 5">
    <name type="scientific">Haloferax massiliensis</name>
    <dbReference type="NCBI Taxonomy" id="1476858"/>
    <lineage>
        <taxon>Archaea</taxon>
        <taxon>Methanobacteriati</taxon>
        <taxon>Methanobacteriota</taxon>
        <taxon>Stenosarchaea group</taxon>
        <taxon>Halobacteria</taxon>
        <taxon>Halobacteriales</taxon>
        <taxon>Haloferacaceae</taxon>
        <taxon>Haloferax</taxon>
    </lineage>
</organism>
<accession>A0A0D6JV35</accession>
<dbReference type="SUPFAM" id="SSF49503">
    <property type="entry name" value="Cupredoxins"/>
    <property type="match status" value="2"/>
</dbReference>
<evidence type="ECO:0000313" key="5">
    <source>
        <dbReference type="Proteomes" id="UP000198902"/>
    </source>
</evidence>
<dbReference type="Proteomes" id="UP000198902">
    <property type="component" value="Unassembled WGS sequence"/>
</dbReference>
<name>A0A0D6JV35_9EURY</name>
<dbReference type="PANTHER" id="PTHR48267:SF1">
    <property type="entry name" value="BILIRUBIN OXIDASE"/>
    <property type="match status" value="1"/>
</dbReference>
<dbReference type="CDD" id="cd13868">
    <property type="entry name" value="CuRO_2_CotA_like"/>
    <property type="match status" value="1"/>
</dbReference>
<dbReference type="PANTHER" id="PTHR48267">
    <property type="entry name" value="CUPREDOXIN SUPERFAMILY PROTEIN"/>
    <property type="match status" value="1"/>
</dbReference>
<dbReference type="InterPro" id="IPR006311">
    <property type="entry name" value="TAT_signal"/>
</dbReference>
<feature type="region of interest" description="Disordered" evidence="1">
    <location>
        <begin position="372"/>
        <end position="400"/>
    </location>
</feature>
<evidence type="ECO:0000259" key="2">
    <source>
        <dbReference type="Pfam" id="PF07731"/>
    </source>
</evidence>
<keyword evidence="4" id="KW-0167">Capsid protein</keyword>
<proteinExistence type="predicted"/>
<dbReference type="InterPro" id="IPR011706">
    <property type="entry name" value="Cu-oxidase_C"/>
</dbReference>
<evidence type="ECO:0000313" key="4">
    <source>
        <dbReference type="EMBL" id="CQR52627.1"/>
    </source>
</evidence>
<dbReference type="Pfam" id="PF07732">
    <property type="entry name" value="Cu-oxidase_3"/>
    <property type="match status" value="1"/>
</dbReference>
<keyword evidence="5" id="KW-1185">Reference proteome</keyword>
<dbReference type="Pfam" id="PF07731">
    <property type="entry name" value="Cu-oxidase_2"/>
    <property type="match status" value="1"/>
</dbReference>
<feature type="region of interest" description="Disordered" evidence="1">
    <location>
        <begin position="470"/>
        <end position="489"/>
    </location>
</feature>
<dbReference type="CDD" id="cd13891">
    <property type="entry name" value="CuRO_3_CotA_like"/>
    <property type="match status" value="1"/>
</dbReference>
<protein>
    <submittedName>
        <fullName evidence="4">Spore coat protein A</fullName>
    </submittedName>
</protein>